<dbReference type="Pfam" id="PF07963">
    <property type="entry name" value="N_methyl"/>
    <property type="match status" value="1"/>
</dbReference>
<dbReference type="AlphaFoldDB" id="A0A949K6T4"/>
<feature type="transmembrane region" description="Helical" evidence="1">
    <location>
        <begin position="9"/>
        <end position="28"/>
    </location>
</feature>
<sequence length="98" mass="11119">MRKNQEGSTLVEVLVSFSILMLCMAMMWQSVVFSGNLSQKAEEIWKKTEAASNAYYTGQDGEHQRVHISMFGEDMGEADTGVTKTDQPADRQIYYIEE</sequence>
<dbReference type="Proteomes" id="UP000712157">
    <property type="component" value="Unassembled WGS sequence"/>
</dbReference>
<evidence type="ECO:0000313" key="2">
    <source>
        <dbReference type="EMBL" id="MBU9738786.1"/>
    </source>
</evidence>
<dbReference type="InterPro" id="IPR012902">
    <property type="entry name" value="N_methyl_site"/>
</dbReference>
<keyword evidence="1" id="KW-0472">Membrane</keyword>
<evidence type="ECO:0000313" key="3">
    <source>
        <dbReference type="Proteomes" id="UP000712157"/>
    </source>
</evidence>
<proteinExistence type="predicted"/>
<comment type="caution">
    <text evidence="2">The sequence shown here is derived from an EMBL/GenBank/DDBJ whole genome shotgun (WGS) entry which is preliminary data.</text>
</comment>
<keyword evidence="1" id="KW-1133">Transmembrane helix</keyword>
<reference evidence="2" key="1">
    <citation type="submission" date="2021-06" db="EMBL/GenBank/DDBJ databases">
        <title>Description of novel taxa of the family Lachnospiraceae.</title>
        <authorList>
            <person name="Chaplin A.V."/>
            <person name="Sokolova S.R."/>
            <person name="Pikina A.P."/>
            <person name="Korzhanova M."/>
            <person name="Belova V."/>
            <person name="Korostin D."/>
            <person name="Efimov B.A."/>
        </authorList>
    </citation>
    <scope>NUCLEOTIDE SEQUENCE</scope>
    <source>
        <strain evidence="2">ASD5720</strain>
    </source>
</reference>
<accession>A0A949K6T4</accession>
<dbReference type="RefSeq" id="WP_238722841.1">
    <property type="nucleotide sequence ID" value="NZ_JAHQCW010000042.1"/>
</dbReference>
<keyword evidence="1" id="KW-0812">Transmembrane</keyword>
<gene>
    <name evidence="2" type="ORF">KTH89_19785</name>
</gene>
<organism evidence="2 3">
    <name type="scientific">Diplocloster agilis</name>
    <dbReference type="NCBI Taxonomy" id="2850323"/>
    <lineage>
        <taxon>Bacteria</taxon>
        <taxon>Bacillati</taxon>
        <taxon>Bacillota</taxon>
        <taxon>Clostridia</taxon>
        <taxon>Lachnospirales</taxon>
        <taxon>Lachnospiraceae</taxon>
        <taxon>Diplocloster</taxon>
    </lineage>
</organism>
<protein>
    <submittedName>
        <fullName evidence="2">Prepilin-type N-terminal cleavage/methylation domain-containing protein</fullName>
    </submittedName>
</protein>
<evidence type="ECO:0000256" key="1">
    <source>
        <dbReference type="SAM" id="Phobius"/>
    </source>
</evidence>
<name>A0A949K6T4_9FIRM</name>
<keyword evidence="3" id="KW-1185">Reference proteome</keyword>
<dbReference type="EMBL" id="JAHQCW010000042">
    <property type="protein sequence ID" value="MBU9738786.1"/>
    <property type="molecule type" value="Genomic_DNA"/>
</dbReference>